<keyword evidence="3" id="KW-1185">Reference proteome</keyword>
<dbReference type="EMBL" id="CT868070">
    <property type="protein sequence ID" value="CAK69559.1"/>
    <property type="molecule type" value="Genomic_DNA"/>
</dbReference>
<gene>
    <name evidence="2" type="ORF">GSPATT00037998001</name>
</gene>
<dbReference type="KEGG" id="ptm:GSPATT00037998001"/>
<evidence type="ECO:0000256" key="1">
    <source>
        <dbReference type="SAM" id="Phobius"/>
    </source>
</evidence>
<dbReference type="Proteomes" id="UP000000600">
    <property type="component" value="Unassembled WGS sequence"/>
</dbReference>
<organism evidence="2 3">
    <name type="scientific">Paramecium tetraurelia</name>
    <dbReference type="NCBI Taxonomy" id="5888"/>
    <lineage>
        <taxon>Eukaryota</taxon>
        <taxon>Sar</taxon>
        <taxon>Alveolata</taxon>
        <taxon>Ciliophora</taxon>
        <taxon>Intramacronucleata</taxon>
        <taxon>Oligohymenophorea</taxon>
        <taxon>Peniculida</taxon>
        <taxon>Parameciidae</taxon>
        <taxon>Paramecium</taxon>
    </lineage>
</organism>
<feature type="transmembrane region" description="Helical" evidence="1">
    <location>
        <begin position="12"/>
        <end position="35"/>
    </location>
</feature>
<accession>A0CFJ2</accession>
<evidence type="ECO:0008006" key="4">
    <source>
        <dbReference type="Google" id="ProtNLM"/>
    </source>
</evidence>
<evidence type="ECO:0000313" key="2">
    <source>
        <dbReference type="EMBL" id="CAK69559.1"/>
    </source>
</evidence>
<reference evidence="2 3" key="1">
    <citation type="journal article" date="2006" name="Nature">
        <title>Global trends of whole-genome duplications revealed by the ciliate Paramecium tetraurelia.</title>
        <authorList>
            <consortium name="Genoscope"/>
            <person name="Aury J.-M."/>
            <person name="Jaillon O."/>
            <person name="Duret L."/>
            <person name="Noel B."/>
            <person name="Jubin C."/>
            <person name="Porcel B.M."/>
            <person name="Segurens B."/>
            <person name="Daubin V."/>
            <person name="Anthouard V."/>
            <person name="Aiach N."/>
            <person name="Arnaiz O."/>
            <person name="Billaut A."/>
            <person name="Beisson J."/>
            <person name="Blanc I."/>
            <person name="Bouhouche K."/>
            <person name="Camara F."/>
            <person name="Duharcourt S."/>
            <person name="Guigo R."/>
            <person name="Gogendeau D."/>
            <person name="Katinka M."/>
            <person name="Keller A.-M."/>
            <person name="Kissmehl R."/>
            <person name="Klotz C."/>
            <person name="Koll F."/>
            <person name="Le Moue A."/>
            <person name="Lepere C."/>
            <person name="Malinsky S."/>
            <person name="Nowacki M."/>
            <person name="Nowak J.K."/>
            <person name="Plattner H."/>
            <person name="Poulain J."/>
            <person name="Ruiz F."/>
            <person name="Serrano V."/>
            <person name="Zagulski M."/>
            <person name="Dessen P."/>
            <person name="Betermier M."/>
            <person name="Weissenbach J."/>
            <person name="Scarpelli C."/>
            <person name="Schachter V."/>
            <person name="Sperling L."/>
            <person name="Meyer E."/>
            <person name="Cohen J."/>
            <person name="Wincker P."/>
        </authorList>
    </citation>
    <scope>NUCLEOTIDE SEQUENCE [LARGE SCALE GENOMIC DNA]</scope>
    <source>
        <strain evidence="2 3">Stock d4-2</strain>
    </source>
</reference>
<keyword evidence="1" id="KW-1133">Transmembrane helix</keyword>
<evidence type="ECO:0000313" key="3">
    <source>
        <dbReference type="Proteomes" id="UP000000600"/>
    </source>
</evidence>
<keyword evidence="1" id="KW-0812">Transmembrane</keyword>
<keyword evidence="1" id="KW-0472">Membrane</keyword>
<feature type="transmembrane region" description="Helical" evidence="1">
    <location>
        <begin position="73"/>
        <end position="91"/>
    </location>
</feature>
<sequence length="111" mass="12757">MIANICKQFLNIFIIGPVCLLLLIINCLAPTLFFYNSKINFSTPFIDKQIENKFLKLNKYKIPQDYQYDINNLFIQILAFLTLIQFLKAILNISSSIVLSQASQQAPNQPI</sequence>
<protein>
    <recommendedName>
        <fullName evidence="4">Transmembrane protein</fullName>
    </recommendedName>
</protein>
<dbReference type="HOGENOM" id="CLU_2163299_0_0_1"/>
<dbReference type="GeneID" id="5022741"/>
<dbReference type="InParanoid" id="A0CFJ2"/>
<name>A0CFJ2_PARTE</name>
<dbReference type="RefSeq" id="XP_001436956.1">
    <property type="nucleotide sequence ID" value="XM_001436919.1"/>
</dbReference>
<dbReference type="AlphaFoldDB" id="A0CFJ2"/>
<proteinExistence type="predicted"/>